<comment type="caution">
    <text evidence="1">The sequence shown here is derived from an EMBL/GenBank/DDBJ whole genome shotgun (WGS) entry which is preliminary data.</text>
</comment>
<gene>
    <name evidence="1" type="ORF">B0F88_107103</name>
</gene>
<evidence type="ECO:0000313" key="2">
    <source>
        <dbReference type="Proteomes" id="UP000238071"/>
    </source>
</evidence>
<dbReference type="EMBL" id="PTIY01000007">
    <property type="protein sequence ID" value="PPK71579.1"/>
    <property type="molecule type" value="Genomic_DNA"/>
</dbReference>
<evidence type="ECO:0000313" key="1">
    <source>
        <dbReference type="EMBL" id="PPK71579.1"/>
    </source>
</evidence>
<proteinExistence type="predicted"/>
<protein>
    <submittedName>
        <fullName evidence="1">Uncharacterized protein</fullName>
    </submittedName>
</protein>
<dbReference type="Proteomes" id="UP000238071">
    <property type="component" value="Unassembled WGS sequence"/>
</dbReference>
<accession>A0A2S6H264</accession>
<keyword evidence="2" id="KW-1185">Reference proteome</keyword>
<reference evidence="1 2" key="1">
    <citation type="submission" date="2018-02" db="EMBL/GenBank/DDBJ databases">
        <title>Subsurface microbial communities from deep shales in Ohio and West Virginia, USA.</title>
        <authorList>
            <person name="Wrighton K."/>
        </authorList>
    </citation>
    <scope>NUCLEOTIDE SEQUENCE [LARGE SCALE GENOMIC DNA]</scope>
    <source>
        <strain evidence="1 2">OWC-G53F</strain>
    </source>
</reference>
<sequence>MGAKNLTATDTMRMRRMMSLTSVYWSVNAYNTSLLIV</sequence>
<organism evidence="1 2">
    <name type="scientific">Methylobacter tundripaludum</name>
    <dbReference type="NCBI Taxonomy" id="173365"/>
    <lineage>
        <taxon>Bacteria</taxon>
        <taxon>Pseudomonadati</taxon>
        <taxon>Pseudomonadota</taxon>
        <taxon>Gammaproteobacteria</taxon>
        <taxon>Methylococcales</taxon>
        <taxon>Methylococcaceae</taxon>
        <taxon>Methylobacter</taxon>
    </lineage>
</organism>
<name>A0A2S6H264_9GAMM</name>
<dbReference type="AlphaFoldDB" id="A0A2S6H264"/>